<accession>A0A4Y2B5F2</accession>
<proteinExistence type="predicted"/>
<sequence length="99" mass="10789">MANTVCCTAVDPTTEAHTSLSASALLPSHHLSILHGKIHLPPHGKMQDENANVKERGLRGLHTEHLPPYTLRTPLHTPAPGIRVADSLTLCGARHYIFF</sequence>
<organism evidence="1 2">
    <name type="scientific">Araneus ventricosus</name>
    <name type="common">Orbweaver spider</name>
    <name type="synonym">Epeira ventricosa</name>
    <dbReference type="NCBI Taxonomy" id="182803"/>
    <lineage>
        <taxon>Eukaryota</taxon>
        <taxon>Metazoa</taxon>
        <taxon>Ecdysozoa</taxon>
        <taxon>Arthropoda</taxon>
        <taxon>Chelicerata</taxon>
        <taxon>Arachnida</taxon>
        <taxon>Araneae</taxon>
        <taxon>Araneomorphae</taxon>
        <taxon>Entelegynae</taxon>
        <taxon>Araneoidea</taxon>
        <taxon>Araneidae</taxon>
        <taxon>Araneus</taxon>
    </lineage>
</organism>
<comment type="caution">
    <text evidence="1">The sequence shown here is derived from an EMBL/GenBank/DDBJ whole genome shotgun (WGS) entry which is preliminary data.</text>
</comment>
<dbReference type="EMBL" id="BGPR01000049">
    <property type="protein sequence ID" value="GBL86526.1"/>
    <property type="molecule type" value="Genomic_DNA"/>
</dbReference>
<gene>
    <name evidence="1" type="ORF">AVEN_194787_1</name>
</gene>
<protein>
    <submittedName>
        <fullName evidence="1">Uncharacterized protein</fullName>
    </submittedName>
</protein>
<keyword evidence="2" id="KW-1185">Reference proteome</keyword>
<dbReference type="Proteomes" id="UP000499080">
    <property type="component" value="Unassembled WGS sequence"/>
</dbReference>
<evidence type="ECO:0000313" key="1">
    <source>
        <dbReference type="EMBL" id="GBL86526.1"/>
    </source>
</evidence>
<name>A0A4Y2B5F2_ARAVE</name>
<evidence type="ECO:0000313" key="2">
    <source>
        <dbReference type="Proteomes" id="UP000499080"/>
    </source>
</evidence>
<dbReference type="AlphaFoldDB" id="A0A4Y2B5F2"/>
<reference evidence="1 2" key="1">
    <citation type="journal article" date="2019" name="Sci. Rep.">
        <title>Orb-weaving spider Araneus ventricosus genome elucidates the spidroin gene catalogue.</title>
        <authorList>
            <person name="Kono N."/>
            <person name="Nakamura H."/>
            <person name="Ohtoshi R."/>
            <person name="Moran D.A.P."/>
            <person name="Shinohara A."/>
            <person name="Yoshida Y."/>
            <person name="Fujiwara M."/>
            <person name="Mori M."/>
            <person name="Tomita M."/>
            <person name="Arakawa K."/>
        </authorList>
    </citation>
    <scope>NUCLEOTIDE SEQUENCE [LARGE SCALE GENOMIC DNA]</scope>
</reference>